<feature type="transmembrane region" description="Helical" evidence="1">
    <location>
        <begin position="89"/>
        <end position="115"/>
    </location>
</feature>
<keyword evidence="1" id="KW-0472">Membrane</keyword>
<dbReference type="EMBL" id="PJKA01000010">
    <property type="protein sequence ID" value="PNC18312.1"/>
    <property type="molecule type" value="Genomic_DNA"/>
</dbReference>
<keyword evidence="1" id="KW-0812">Transmembrane</keyword>
<dbReference type="AlphaFoldDB" id="A0A2N8HEC6"/>
<evidence type="ECO:0000313" key="2">
    <source>
        <dbReference type="EMBL" id="PNC18312.1"/>
    </source>
</evidence>
<gene>
    <name evidence="2" type="ORF">CXU22_06715</name>
</gene>
<sequence>MGLIDKLKRTFVTPIVEEKEEGAAMVRSLRETGAAALAHVEALAALFKLELEEASKRLGKKMALFLLGAFMAVFGYLFLWCLLTMVMAYFWGIIAGLAVTTGFHLLAAAVALILFSRTHVTPIAPATAEELKTDLSCLQMALKKSSHS</sequence>
<dbReference type="InterPro" id="IPR009937">
    <property type="entry name" value="Phage_holin_3_6"/>
</dbReference>
<dbReference type="Proteomes" id="UP000236000">
    <property type="component" value="Unassembled WGS sequence"/>
</dbReference>
<protein>
    <recommendedName>
        <fullName evidence="4">Phage holin family protein</fullName>
    </recommendedName>
</protein>
<reference evidence="2 3" key="1">
    <citation type="journal article" date="2017" name="BMC Genomics">
        <title>Genome sequencing of 39 Akkermansia muciniphila isolates reveals its population structure, genomic and functional diverisity, and global distribution in mammalian gut microbiotas.</title>
        <authorList>
            <person name="Guo X."/>
            <person name="Li S."/>
            <person name="Zhang J."/>
            <person name="Wu F."/>
            <person name="Li X."/>
            <person name="Wu D."/>
            <person name="Zhang M."/>
            <person name="Ou Z."/>
            <person name="Jie Z."/>
            <person name="Yan Q."/>
            <person name="Li P."/>
            <person name="Yi J."/>
            <person name="Peng Y."/>
        </authorList>
    </citation>
    <scope>NUCLEOTIDE SEQUENCE [LARGE SCALE GENOMIC DNA]</scope>
    <source>
        <strain evidence="2 3">GP24</strain>
    </source>
</reference>
<dbReference type="OrthoDB" id="199791at2"/>
<comment type="caution">
    <text evidence="2">The sequence shown here is derived from an EMBL/GenBank/DDBJ whole genome shotgun (WGS) entry which is preliminary data.</text>
</comment>
<evidence type="ECO:0000313" key="3">
    <source>
        <dbReference type="Proteomes" id="UP000236000"/>
    </source>
</evidence>
<feature type="transmembrane region" description="Helical" evidence="1">
    <location>
        <begin position="63"/>
        <end position="83"/>
    </location>
</feature>
<dbReference type="Pfam" id="PF07332">
    <property type="entry name" value="Phage_holin_3_6"/>
    <property type="match status" value="1"/>
</dbReference>
<dbReference type="RefSeq" id="WP_102713813.1">
    <property type="nucleotide sequence ID" value="NZ_CABMLK010000001.1"/>
</dbReference>
<accession>A0A2N8HEC6</accession>
<evidence type="ECO:0008006" key="4">
    <source>
        <dbReference type="Google" id="ProtNLM"/>
    </source>
</evidence>
<keyword evidence="1" id="KW-1133">Transmembrane helix</keyword>
<proteinExistence type="predicted"/>
<name>A0A2N8HEC6_9BACT</name>
<evidence type="ECO:0000256" key="1">
    <source>
        <dbReference type="SAM" id="Phobius"/>
    </source>
</evidence>
<organism evidence="2 3">
    <name type="scientific">Akkermansia muciniphila</name>
    <dbReference type="NCBI Taxonomy" id="239935"/>
    <lineage>
        <taxon>Bacteria</taxon>
        <taxon>Pseudomonadati</taxon>
        <taxon>Verrucomicrobiota</taxon>
        <taxon>Verrucomicrobiia</taxon>
        <taxon>Verrucomicrobiales</taxon>
        <taxon>Akkermansiaceae</taxon>
        <taxon>Akkermansia</taxon>
    </lineage>
</organism>